<dbReference type="GO" id="GO:0003993">
    <property type="term" value="F:acid phosphatase activity"/>
    <property type="evidence" value="ECO:0007669"/>
    <property type="project" value="UniProtKB-EC"/>
</dbReference>
<evidence type="ECO:0000256" key="4">
    <source>
        <dbReference type="ARBA" id="ARBA00022825"/>
    </source>
</evidence>
<evidence type="ECO:0000313" key="6">
    <source>
        <dbReference type="EMBL" id="EEF61056.1"/>
    </source>
</evidence>
<dbReference type="InterPro" id="IPR047272">
    <property type="entry name" value="S49_SppA_C"/>
</dbReference>
<reference evidence="6 7" key="1">
    <citation type="journal article" date="2011" name="J. Bacteriol.">
        <title>Genome sequence of 'Pedosphaera parvula' Ellin514, an aerobic Verrucomicrobial isolate from pasture soil.</title>
        <authorList>
            <person name="Kant R."/>
            <person name="van Passel M.W."/>
            <person name="Sangwan P."/>
            <person name="Palva A."/>
            <person name="Lucas S."/>
            <person name="Copeland A."/>
            <person name="Lapidus A."/>
            <person name="Glavina Del Rio T."/>
            <person name="Dalin E."/>
            <person name="Tice H."/>
            <person name="Bruce D."/>
            <person name="Goodwin L."/>
            <person name="Pitluck S."/>
            <person name="Chertkov O."/>
            <person name="Larimer F.W."/>
            <person name="Land M.L."/>
            <person name="Hauser L."/>
            <person name="Brettin T.S."/>
            <person name="Detter J.C."/>
            <person name="Han S."/>
            <person name="de Vos W.M."/>
            <person name="Janssen P.H."/>
            <person name="Smidt H."/>
        </authorList>
    </citation>
    <scope>NUCLEOTIDE SEQUENCE [LARGE SCALE GENOMIC DNA]</scope>
    <source>
        <strain evidence="6 7">Ellin514</strain>
    </source>
</reference>
<comment type="similarity">
    <text evidence="1">Belongs to the peptidase S49 family.</text>
</comment>
<dbReference type="Gene3D" id="6.20.330.10">
    <property type="match status" value="1"/>
</dbReference>
<dbReference type="InterPro" id="IPR002142">
    <property type="entry name" value="Peptidase_S49"/>
</dbReference>
<dbReference type="EMBL" id="ABOX02000012">
    <property type="protein sequence ID" value="EEF61056.1"/>
    <property type="molecule type" value="Genomic_DNA"/>
</dbReference>
<dbReference type="EC" id="3.1.3.2" evidence="6"/>
<dbReference type="PANTHER" id="PTHR42987:SF4">
    <property type="entry name" value="PROTEASE SOHB-RELATED"/>
    <property type="match status" value="1"/>
</dbReference>
<dbReference type="InterPro" id="IPR029045">
    <property type="entry name" value="ClpP/crotonase-like_dom_sf"/>
</dbReference>
<dbReference type="Gene3D" id="3.90.226.10">
    <property type="entry name" value="2-enoyl-CoA Hydratase, Chain A, domain 1"/>
    <property type="match status" value="1"/>
</dbReference>
<evidence type="ECO:0000256" key="2">
    <source>
        <dbReference type="ARBA" id="ARBA00022670"/>
    </source>
</evidence>
<dbReference type="Pfam" id="PF01343">
    <property type="entry name" value="Peptidase_S49"/>
    <property type="match status" value="1"/>
</dbReference>
<dbReference type="SUPFAM" id="SSF52096">
    <property type="entry name" value="ClpP/crotonase"/>
    <property type="match status" value="1"/>
</dbReference>
<dbReference type="GO" id="GO:0006508">
    <property type="term" value="P:proteolysis"/>
    <property type="evidence" value="ECO:0007669"/>
    <property type="project" value="UniProtKB-KW"/>
</dbReference>
<accession>B9XGK5</accession>
<evidence type="ECO:0000313" key="7">
    <source>
        <dbReference type="Proteomes" id="UP000003688"/>
    </source>
</evidence>
<evidence type="ECO:0000256" key="3">
    <source>
        <dbReference type="ARBA" id="ARBA00022801"/>
    </source>
</evidence>
<keyword evidence="2" id="KW-0645">Protease</keyword>
<evidence type="ECO:0000259" key="5">
    <source>
        <dbReference type="Pfam" id="PF01343"/>
    </source>
</evidence>
<protein>
    <submittedName>
        <fullName evidence="6">Signal peptide peptidase SppA, 36K type</fullName>
        <ecNumber evidence="6">3.1.3.2</ecNumber>
    </submittedName>
</protein>
<name>B9XGK5_PEDPL</name>
<dbReference type="GO" id="GO:0008236">
    <property type="term" value="F:serine-type peptidase activity"/>
    <property type="evidence" value="ECO:0007669"/>
    <property type="project" value="UniProtKB-KW"/>
</dbReference>
<dbReference type="PANTHER" id="PTHR42987">
    <property type="entry name" value="PEPTIDASE S49"/>
    <property type="match status" value="1"/>
</dbReference>
<dbReference type="Proteomes" id="UP000003688">
    <property type="component" value="Unassembled WGS sequence"/>
</dbReference>
<dbReference type="STRING" id="320771.Cflav_PD3773"/>
<keyword evidence="4" id="KW-0720">Serine protease</keyword>
<proteinExistence type="inferred from homology"/>
<dbReference type="InterPro" id="IPR004635">
    <property type="entry name" value="Pept_S49_SppA"/>
</dbReference>
<organism evidence="6 7">
    <name type="scientific">Pedosphaera parvula (strain Ellin514)</name>
    <dbReference type="NCBI Taxonomy" id="320771"/>
    <lineage>
        <taxon>Bacteria</taxon>
        <taxon>Pseudomonadati</taxon>
        <taxon>Verrucomicrobiota</taxon>
        <taxon>Pedosphaerae</taxon>
        <taxon>Pedosphaerales</taxon>
        <taxon>Pedosphaeraceae</taxon>
        <taxon>Pedosphaera</taxon>
    </lineage>
</organism>
<keyword evidence="7" id="KW-1185">Reference proteome</keyword>
<dbReference type="NCBIfam" id="TIGR00706">
    <property type="entry name" value="SppA_dom"/>
    <property type="match status" value="1"/>
</dbReference>
<dbReference type="CDD" id="cd07023">
    <property type="entry name" value="S49_Sppa_N_C"/>
    <property type="match status" value="1"/>
</dbReference>
<sequence length="354" mass="38173">MPGPARKGTGWMVFAIVLLVLLGLSVLLNIGHSLTSGLKGGGKSARSSSGPRMEEVVMRDNDAENKIAVIDVEGVIAGGASEQGSIGMVSSIKEQLRRAKADDLVKAVILRVNSPGGEVLASDEIANAITKFRTESKKPVVVSMGSLAASGGYYVSAPCDWIVANELTITGSIGVIMHGFNYRSLLDKVGVRPEVYKSGKFKDMLSGTKSPEEVLPEERKMVQALIDETFNKFKDVVRSGRNAAYKAHQGRKLSSDWEDYADGRILSGKEAEKLGFVDQVGDLEVAVTKAEELGHVSKDQANLIQYQPLFDLSNLFRLFGESNAKSATIKLDIGIDAPNIKAGYLYFLSSTYIH</sequence>
<gene>
    <name evidence="6" type="ORF">Cflav_PD3773</name>
</gene>
<feature type="domain" description="Peptidase S49" evidence="5">
    <location>
        <begin position="135"/>
        <end position="296"/>
    </location>
</feature>
<evidence type="ECO:0000256" key="1">
    <source>
        <dbReference type="ARBA" id="ARBA00008683"/>
    </source>
</evidence>
<comment type="caution">
    <text evidence="6">The sequence shown here is derived from an EMBL/GenBank/DDBJ whole genome shotgun (WGS) entry which is preliminary data.</text>
</comment>
<keyword evidence="3 6" id="KW-0378">Hydrolase</keyword>
<dbReference type="AlphaFoldDB" id="B9XGK5"/>